<name>A0ACA9RQ37_9GLOM</name>
<sequence length="39" mass="4403">KMMTPTKQRDITNHDDSSKGQPQQTTNSETAISTKPDKR</sequence>
<protein>
    <submittedName>
        <fullName evidence="1">12326_t:CDS:1</fullName>
    </submittedName>
</protein>
<reference evidence="1" key="1">
    <citation type="submission" date="2021-06" db="EMBL/GenBank/DDBJ databases">
        <authorList>
            <person name="Kallberg Y."/>
            <person name="Tangrot J."/>
            <person name="Rosling A."/>
        </authorList>
    </citation>
    <scope>NUCLEOTIDE SEQUENCE</scope>
    <source>
        <strain evidence="1">MA461A</strain>
    </source>
</reference>
<feature type="non-terminal residue" evidence="1">
    <location>
        <position position="1"/>
    </location>
</feature>
<gene>
    <name evidence="1" type="ORF">RPERSI_LOCUS21304</name>
</gene>
<organism evidence="1 2">
    <name type="scientific">Racocetra persica</name>
    <dbReference type="NCBI Taxonomy" id="160502"/>
    <lineage>
        <taxon>Eukaryota</taxon>
        <taxon>Fungi</taxon>
        <taxon>Fungi incertae sedis</taxon>
        <taxon>Mucoromycota</taxon>
        <taxon>Glomeromycotina</taxon>
        <taxon>Glomeromycetes</taxon>
        <taxon>Diversisporales</taxon>
        <taxon>Gigasporaceae</taxon>
        <taxon>Racocetra</taxon>
    </lineage>
</organism>
<accession>A0ACA9RQ37</accession>
<dbReference type="EMBL" id="CAJVQC010062106">
    <property type="protein sequence ID" value="CAG8802372.1"/>
    <property type="molecule type" value="Genomic_DNA"/>
</dbReference>
<proteinExistence type="predicted"/>
<dbReference type="Proteomes" id="UP000789920">
    <property type="component" value="Unassembled WGS sequence"/>
</dbReference>
<evidence type="ECO:0000313" key="2">
    <source>
        <dbReference type="Proteomes" id="UP000789920"/>
    </source>
</evidence>
<comment type="caution">
    <text evidence="1">The sequence shown here is derived from an EMBL/GenBank/DDBJ whole genome shotgun (WGS) entry which is preliminary data.</text>
</comment>
<evidence type="ECO:0000313" key="1">
    <source>
        <dbReference type="EMBL" id="CAG8802372.1"/>
    </source>
</evidence>
<keyword evidence="2" id="KW-1185">Reference proteome</keyword>